<name>A0A4V1C602_PYROR</name>
<sequence>MPNIHIFTLTLEAGETEQIRSKGWCNWLGSCYLTRISAAGGIPYLRNPQFSGQRQAISDNTYVD</sequence>
<dbReference type="Proteomes" id="UP000294847">
    <property type="component" value="Chromosome 3"/>
</dbReference>
<evidence type="ECO:0000313" key="1">
    <source>
        <dbReference type="EMBL" id="QBZ58175.1"/>
    </source>
</evidence>
<reference evidence="1 2" key="1">
    <citation type="journal article" date="2019" name="Mol. Biol. Evol.">
        <title>Blast fungal genomes show frequent chromosomal changes, gene gains and losses, and effector gene turnover.</title>
        <authorList>
            <person name="Gomez Luciano L.B."/>
            <person name="Jason Tsai I."/>
            <person name="Chuma I."/>
            <person name="Tosa Y."/>
            <person name="Chen Y.H."/>
            <person name="Li J.Y."/>
            <person name="Li M.Y."/>
            <person name="Jade Lu M.Y."/>
            <person name="Nakayashiki H."/>
            <person name="Li W.H."/>
        </authorList>
    </citation>
    <scope>NUCLEOTIDE SEQUENCE [LARGE SCALE GENOMIC DNA]</scope>
    <source>
        <strain evidence="1">MZ5-1-6</strain>
    </source>
</reference>
<evidence type="ECO:0000313" key="2">
    <source>
        <dbReference type="Proteomes" id="UP000294847"/>
    </source>
</evidence>
<gene>
    <name evidence="1" type="ORF">PoMZ_03118</name>
</gene>
<dbReference type="AlphaFoldDB" id="A0A4V1C602"/>
<protein>
    <submittedName>
        <fullName evidence="1">Uncharacterized protein</fullName>
    </submittedName>
</protein>
<organism evidence="1 2">
    <name type="scientific">Pyricularia oryzae</name>
    <name type="common">Rice blast fungus</name>
    <name type="synonym">Magnaporthe oryzae</name>
    <dbReference type="NCBI Taxonomy" id="318829"/>
    <lineage>
        <taxon>Eukaryota</taxon>
        <taxon>Fungi</taxon>
        <taxon>Dikarya</taxon>
        <taxon>Ascomycota</taxon>
        <taxon>Pezizomycotina</taxon>
        <taxon>Sordariomycetes</taxon>
        <taxon>Sordariomycetidae</taxon>
        <taxon>Magnaporthales</taxon>
        <taxon>Pyriculariaceae</taxon>
        <taxon>Pyricularia</taxon>
    </lineage>
</organism>
<dbReference type="EMBL" id="CP034206">
    <property type="protein sequence ID" value="QBZ58175.1"/>
    <property type="molecule type" value="Genomic_DNA"/>
</dbReference>
<accession>A0A4V1C602</accession>
<proteinExistence type="predicted"/>